<dbReference type="EMBL" id="HG994359">
    <property type="protein sequence ID" value="CAF2101586.1"/>
    <property type="molecule type" value="Genomic_DNA"/>
</dbReference>
<name>A0A816TW85_BRANA</name>
<gene>
    <name evidence="1" type="ORF">DARMORV10_A05P35510.1</name>
</gene>
<reference evidence="1" key="1">
    <citation type="submission" date="2021-01" db="EMBL/GenBank/DDBJ databases">
        <authorList>
            <consortium name="Genoscope - CEA"/>
            <person name="William W."/>
        </authorList>
    </citation>
    <scope>NUCLEOTIDE SEQUENCE</scope>
</reference>
<dbReference type="Proteomes" id="UP001295469">
    <property type="component" value="Chromosome A05"/>
</dbReference>
<organism evidence="1">
    <name type="scientific">Brassica napus</name>
    <name type="common">Rape</name>
    <dbReference type="NCBI Taxonomy" id="3708"/>
    <lineage>
        <taxon>Eukaryota</taxon>
        <taxon>Viridiplantae</taxon>
        <taxon>Streptophyta</taxon>
        <taxon>Embryophyta</taxon>
        <taxon>Tracheophyta</taxon>
        <taxon>Spermatophyta</taxon>
        <taxon>Magnoliopsida</taxon>
        <taxon>eudicotyledons</taxon>
        <taxon>Gunneridae</taxon>
        <taxon>Pentapetalae</taxon>
        <taxon>rosids</taxon>
        <taxon>malvids</taxon>
        <taxon>Brassicales</taxon>
        <taxon>Brassicaceae</taxon>
        <taxon>Brassiceae</taxon>
        <taxon>Brassica</taxon>
    </lineage>
</organism>
<evidence type="ECO:0000313" key="1">
    <source>
        <dbReference type="EMBL" id="CAF2101586.1"/>
    </source>
</evidence>
<protein>
    <submittedName>
        <fullName evidence="1">(rape) hypothetical protein</fullName>
    </submittedName>
</protein>
<dbReference type="AlphaFoldDB" id="A0A816TW85"/>
<proteinExistence type="predicted"/>
<accession>A0A816TW85</accession>
<sequence length="99" mass="11837">MDRKWSLRFHSHLRPQPWHLPCPIFLFQWPNSRHERNGNRNVHLHHPGSECTYRFNHEPLHLDPTRLDLGKYLHLATSSTCSSKLWHLHQSSGSPRCWS</sequence>